<evidence type="ECO:0000313" key="2">
    <source>
        <dbReference type="EMBL" id="VFK54643.1"/>
    </source>
</evidence>
<dbReference type="InterPro" id="IPR030995">
    <property type="entry name" value="SoxZ"/>
</dbReference>
<dbReference type="InterPro" id="IPR014880">
    <property type="entry name" value="SoxZ_dom"/>
</dbReference>
<dbReference type="Gene3D" id="2.60.40.10">
    <property type="entry name" value="Immunoglobulins"/>
    <property type="match status" value="1"/>
</dbReference>
<evidence type="ECO:0000313" key="3">
    <source>
        <dbReference type="EMBL" id="VFK58085.1"/>
    </source>
</evidence>
<dbReference type="EMBL" id="CAADFX010000109">
    <property type="protein sequence ID" value="VFK59807.1"/>
    <property type="molecule type" value="Genomic_DNA"/>
</dbReference>
<dbReference type="AlphaFoldDB" id="A0A450ZLF0"/>
<dbReference type="EMBL" id="CAADFV010000048">
    <property type="protein sequence ID" value="VFK58085.1"/>
    <property type="molecule type" value="Genomic_DNA"/>
</dbReference>
<dbReference type="NCBIfam" id="TIGR04490">
    <property type="entry name" value="SoxZ_true"/>
    <property type="match status" value="1"/>
</dbReference>
<evidence type="ECO:0000313" key="4">
    <source>
        <dbReference type="EMBL" id="VFK59807.1"/>
    </source>
</evidence>
<evidence type="ECO:0000259" key="1">
    <source>
        <dbReference type="Pfam" id="PF08770"/>
    </source>
</evidence>
<feature type="domain" description="Sulphur oxidation protein SoxZ" evidence="1">
    <location>
        <begin position="7"/>
        <end position="98"/>
    </location>
</feature>
<sequence length="107" mass="12134">MKKRAKIRVPKEVESGQPFMVKTKLRHPMERGGKDKKTGEEIPRKIIHRVEATFDGKRIFAADLQTAISKDPYLAFYCRADASGKLVITWFEDGGEKITLTQAIKVS</sequence>
<name>A0A450ZLF0_9GAMM</name>
<reference evidence="2" key="1">
    <citation type="submission" date="2019-02" db="EMBL/GenBank/DDBJ databases">
        <authorList>
            <person name="Gruber-Vodicka R. H."/>
            <person name="Seah K. B. B."/>
        </authorList>
    </citation>
    <scope>NUCLEOTIDE SEQUENCE</scope>
    <source>
        <strain evidence="4">BECK_BY1</strain>
        <strain evidence="3">BECK_BY2</strain>
        <strain evidence="2">BECK_BY3</strain>
    </source>
</reference>
<gene>
    <name evidence="4" type="ORF">BECKTUN1418D_GA0071000_11098</name>
    <name evidence="3" type="ORF">BECKTUN1418E_GA0071001_10485</name>
    <name evidence="2" type="ORF">BECKTUN1418F_GA0071002_10495</name>
</gene>
<dbReference type="InterPro" id="IPR014756">
    <property type="entry name" value="Ig_E-set"/>
</dbReference>
<proteinExistence type="predicted"/>
<dbReference type="Pfam" id="PF08770">
    <property type="entry name" value="SoxZ"/>
    <property type="match status" value="1"/>
</dbReference>
<accession>A0A450ZLF0</accession>
<protein>
    <submittedName>
        <fullName evidence="2">Sulfur-oxidizing protein SoxZ</fullName>
    </submittedName>
</protein>
<dbReference type="InterPro" id="IPR013783">
    <property type="entry name" value="Ig-like_fold"/>
</dbReference>
<organism evidence="2">
    <name type="scientific">Candidatus Kentrum sp. TUN</name>
    <dbReference type="NCBI Taxonomy" id="2126343"/>
    <lineage>
        <taxon>Bacteria</taxon>
        <taxon>Pseudomonadati</taxon>
        <taxon>Pseudomonadota</taxon>
        <taxon>Gammaproteobacteria</taxon>
        <taxon>Candidatus Kentrum</taxon>
    </lineage>
</organism>
<dbReference type="SUPFAM" id="SSF81296">
    <property type="entry name" value="E set domains"/>
    <property type="match status" value="1"/>
</dbReference>
<dbReference type="EMBL" id="CAADFY010000049">
    <property type="protein sequence ID" value="VFK54643.1"/>
    <property type="molecule type" value="Genomic_DNA"/>
</dbReference>